<keyword evidence="8" id="KW-0624">Polysaccharide degradation</keyword>
<evidence type="ECO:0000256" key="1">
    <source>
        <dbReference type="ARBA" id="ARBA00000382"/>
    </source>
</evidence>
<proteinExistence type="inferred from homology"/>
<dbReference type="PANTHER" id="PTHR31983">
    <property type="entry name" value="ENDO-1,3(4)-BETA-GLUCANASE 1"/>
    <property type="match status" value="1"/>
</dbReference>
<feature type="region of interest" description="Disordered" evidence="9">
    <location>
        <begin position="174"/>
        <end position="212"/>
    </location>
</feature>
<dbReference type="RefSeq" id="XP_033389378.1">
    <property type="nucleotide sequence ID" value="XM_033521099.1"/>
</dbReference>
<dbReference type="Pfam" id="PF03639">
    <property type="entry name" value="Glyco_hydro_81"/>
    <property type="match status" value="1"/>
</dbReference>
<gene>
    <name evidence="13" type="ORF">BU24DRAFT_13736</name>
</gene>
<reference evidence="13" key="1">
    <citation type="journal article" date="2020" name="Stud. Mycol.">
        <title>101 Dothideomycetes genomes: a test case for predicting lifestyles and emergence of pathogens.</title>
        <authorList>
            <person name="Haridas S."/>
            <person name="Albert R."/>
            <person name="Binder M."/>
            <person name="Bloem J."/>
            <person name="Labutti K."/>
            <person name="Salamov A."/>
            <person name="Andreopoulos B."/>
            <person name="Baker S."/>
            <person name="Barry K."/>
            <person name="Bills G."/>
            <person name="Bluhm B."/>
            <person name="Cannon C."/>
            <person name="Castanera R."/>
            <person name="Culley D."/>
            <person name="Daum C."/>
            <person name="Ezra D."/>
            <person name="Gonzalez J."/>
            <person name="Henrissat B."/>
            <person name="Kuo A."/>
            <person name="Liang C."/>
            <person name="Lipzen A."/>
            <person name="Lutzoni F."/>
            <person name="Magnuson J."/>
            <person name="Mondo S."/>
            <person name="Nolan M."/>
            <person name="Ohm R."/>
            <person name="Pangilinan J."/>
            <person name="Park H.-J."/>
            <person name="Ramirez L."/>
            <person name="Alfaro M."/>
            <person name="Sun H."/>
            <person name="Tritt A."/>
            <person name="Yoshinaga Y."/>
            <person name="Zwiers L.-H."/>
            <person name="Turgeon B."/>
            <person name="Goodwin S."/>
            <person name="Spatafora J."/>
            <person name="Crous P."/>
            <person name="Grigoriev I."/>
        </authorList>
    </citation>
    <scope>NUCLEOTIDE SEQUENCE</scope>
    <source>
        <strain evidence="13">CBS 175.79</strain>
    </source>
</reference>
<feature type="domain" description="Glycosyl hydrolase family 81 C-terminal" evidence="12">
    <location>
        <begin position="595"/>
        <end position="838"/>
    </location>
</feature>
<keyword evidence="7" id="KW-0961">Cell wall biogenesis/degradation</keyword>
<comment type="catalytic activity">
    <reaction evidence="1">
        <text>Hydrolysis of (1-&gt;3)-beta-D-glucosidic linkages in (1-&gt;3)-beta-D-glucans.</text>
        <dbReference type="EC" id="3.2.1.39"/>
    </reaction>
</comment>
<dbReference type="EC" id="3.2.1.39" evidence="3"/>
<keyword evidence="10" id="KW-0732">Signal</keyword>
<evidence type="ECO:0000256" key="3">
    <source>
        <dbReference type="ARBA" id="ARBA00012780"/>
    </source>
</evidence>
<evidence type="ECO:0000313" key="13">
    <source>
        <dbReference type="EMBL" id="KAF2021039.1"/>
    </source>
</evidence>
<feature type="signal peptide" evidence="10">
    <location>
        <begin position="1"/>
        <end position="23"/>
    </location>
</feature>
<dbReference type="Gene3D" id="1.10.287.1170">
    <property type="entry name" value="glycoside hydrolase family 81 endo-[beta] glucanase"/>
    <property type="match status" value="1"/>
</dbReference>
<comment type="similarity">
    <text evidence="2">Belongs to the glycosyl hydrolase 81 family.</text>
</comment>
<keyword evidence="4 13" id="KW-0378">Hydrolase</keyword>
<dbReference type="InterPro" id="IPR040720">
    <property type="entry name" value="GH81_C"/>
</dbReference>
<accession>A0A6A5Y6W8</accession>
<dbReference type="InterPro" id="IPR005200">
    <property type="entry name" value="Endo-beta-glucanase"/>
</dbReference>
<dbReference type="Gene3D" id="2.70.98.30">
    <property type="entry name" value="Golgi alpha-mannosidase II, domain 4"/>
    <property type="match status" value="1"/>
</dbReference>
<keyword evidence="5" id="KW-0119">Carbohydrate metabolism</keyword>
<feature type="compositionally biased region" description="Low complexity" evidence="9">
    <location>
        <begin position="830"/>
        <end position="876"/>
    </location>
</feature>
<dbReference type="Proteomes" id="UP000799778">
    <property type="component" value="Unassembled WGS sequence"/>
</dbReference>
<dbReference type="GO" id="GO:0042973">
    <property type="term" value="F:glucan endo-1,3-beta-D-glucosidase activity"/>
    <property type="evidence" value="ECO:0007669"/>
    <property type="project" value="UniProtKB-EC"/>
</dbReference>
<evidence type="ECO:0000256" key="9">
    <source>
        <dbReference type="SAM" id="MobiDB-lite"/>
    </source>
</evidence>
<evidence type="ECO:0000256" key="5">
    <source>
        <dbReference type="ARBA" id="ARBA00023277"/>
    </source>
</evidence>
<feature type="region of interest" description="Disordered" evidence="9">
    <location>
        <begin position="830"/>
        <end position="878"/>
    </location>
</feature>
<protein>
    <recommendedName>
        <fullName evidence="3">glucan endo-1,3-beta-D-glucosidase</fullName>
        <ecNumber evidence="3">3.2.1.39</ecNumber>
    </recommendedName>
</protein>
<organism evidence="13 14">
    <name type="scientific">Aaosphaeria arxii CBS 175.79</name>
    <dbReference type="NCBI Taxonomy" id="1450172"/>
    <lineage>
        <taxon>Eukaryota</taxon>
        <taxon>Fungi</taxon>
        <taxon>Dikarya</taxon>
        <taxon>Ascomycota</taxon>
        <taxon>Pezizomycotina</taxon>
        <taxon>Dothideomycetes</taxon>
        <taxon>Pleosporomycetidae</taxon>
        <taxon>Pleosporales</taxon>
        <taxon>Pleosporales incertae sedis</taxon>
        <taxon>Aaosphaeria</taxon>
    </lineage>
</organism>
<dbReference type="GO" id="GO:0009986">
    <property type="term" value="C:cell surface"/>
    <property type="evidence" value="ECO:0007669"/>
    <property type="project" value="TreeGrafter"/>
</dbReference>
<evidence type="ECO:0000259" key="11">
    <source>
        <dbReference type="Pfam" id="PF03639"/>
    </source>
</evidence>
<dbReference type="EMBL" id="ML978066">
    <property type="protein sequence ID" value="KAF2021039.1"/>
    <property type="molecule type" value="Genomic_DNA"/>
</dbReference>
<evidence type="ECO:0000259" key="12">
    <source>
        <dbReference type="Pfam" id="PF17652"/>
    </source>
</evidence>
<evidence type="ECO:0000256" key="7">
    <source>
        <dbReference type="ARBA" id="ARBA00023316"/>
    </source>
</evidence>
<dbReference type="PROSITE" id="PS52008">
    <property type="entry name" value="GH81"/>
    <property type="match status" value="1"/>
</dbReference>
<dbReference type="GO" id="GO:0052861">
    <property type="term" value="F:endo-1,3(4)-beta-glucanase activity"/>
    <property type="evidence" value="ECO:0007669"/>
    <property type="project" value="InterPro"/>
</dbReference>
<feature type="domain" description="Glycosyl hydrolase family 81 C-terminal" evidence="12">
    <location>
        <begin position="875"/>
        <end position="994"/>
    </location>
</feature>
<sequence length="1004" mass="110249">MLLHHLGVPIWFYIFLSLHWTTAIPLSNTLNNTTHLELWQPTHPTAETIFMYLNSSLSTTTWRDATPSTVQHQLGILSNFSSPLNTSSSARALSYASQVDISSSVVSTTVYSNDESPLSLPLTPTGTILPAQSVTGVPLLTTGYMPDDISLSFTATPTETSNISFILSQFEQSTSSHSITNPPTPGPEPTYMGQSSSSKSPPPDSDDDPTWTESLREDLKATLSPIRLSSVKPSASATAAPVPDANIFVPIQRDDILSQIPIGRHHPVPRKGIEDDYDRTLHTNKFYANAFLGNQDQPIWTHPYFIWWGKGTSGGQSETWGMNIGQVEAEEVVLGEGDPARFYINPRKQALILSAKELGPDTTLTTDTHLPFSVNINLNSGGRSEPVLTFPTVQGMSFVTGGYRNATPIIQCGGRGFRSISLPIFVGKSTKYRIEDSDGRHWVAYVNPAQGSVYDGTAFYAQDEHNLVGPSGFKGTIQIAKNPLGAEGEALYDTATGSFVIEARVTGTVANTKAIYTLEYTKVGKSPLLMFALPHHIASLDSSLKSKVTKLQLRTTTKGVATAIWTEHLTLTESSLPTNMGFGPFATLSGNRPKLSQATLDFMNTTAMSDLQAAIADQTPNDSLYFAGKTLAKFAMILLVMKEVLNNNAYLAGLEKLKSEMARYVDNRQKYPLFYDDSWKGLVSSAGFTDPGADFGSTYYNDHHFHYGYFVYTAAVIAHLDARWLEERDNKAWVNSLVKDFAESDYNGRDYPFSRSFDWFHGHSWAKGLFESADGKDEESSSEDGFASYAIKMWGKVIGDENMEKRGNLMLAIQARTFNTYFYLLPSTSTSTTNTTTNTTTVPSTPSTHPSPSSYFNTTSNTSNSNANTNTPLSSTIHPARFTPNTVTGILFENKVDHATYFGLDPHLIHGIHMLPLSPASVYLRPRPFVRHEWDAFFDRDRARRHVPGGWRGVLMANLALVDARASWSFFAEGVDGAWEAGWIDGGASRVWYLAFAAGLGGAR</sequence>
<feature type="domain" description="Glycosyl hydrolase family 81 N-terminal" evidence="11">
    <location>
        <begin position="266"/>
        <end position="586"/>
    </location>
</feature>
<dbReference type="InterPro" id="IPR040451">
    <property type="entry name" value="GH81_N"/>
</dbReference>
<dbReference type="Pfam" id="PF17652">
    <property type="entry name" value="Glyco_hydro81C"/>
    <property type="match status" value="2"/>
</dbReference>
<dbReference type="OrthoDB" id="4473401at2759"/>
<dbReference type="GO" id="GO:0000272">
    <property type="term" value="P:polysaccharide catabolic process"/>
    <property type="evidence" value="ECO:0007669"/>
    <property type="project" value="UniProtKB-KW"/>
</dbReference>
<dbReference type="AlphaFoldDB" id="A0A6A5Y6W8"/>
<evidence type="ECO:0000256" key="6">
    <source>
        <dbReference type="ARBA" id="ARBA00023295"/>
    </source>
</evidence>
<evidence type="ECO:0000256" key="2">
    <source>
        <dbReference type="ARBA" id="ARBA00010730"/>
    </source>
</evidence>
<evidence type="ECO:0000256" key="8">
    <source>
        <dbReference type="ARBA" id="ARBA00023326"/>
    </source>
</evidence>
<evidence type="ECO:0000256" key="10">
    <source>
        <dbReference type="SAM" id="SignalP"/>
    </source>
</evidence>
<dbReference type="GeneID" id="54278496"/>
<feature type="chain" id="PRO_5025438819" description="glucan endo-1,3-beta-D-glucosidase" evidence="10">
    <location>
        <begin position="24"/>
        <end position="1004"/>
    </location>
</feature>
<evidence type="ECO:0000313" key="14">
    <source>
        <dbReference type="Proteomes" id="UP000799778"/>
    </source>
</evidence>
<dbReference type="PANTHER" id="PTHR31983:SF0">
    <property type="entry name" value="GLUCAN ENDO-1,3-BETA-D-GLUCOSIDASE 2"/>
    <property type="match status" value="1"/>
</dbReference>
<keyword evidence="14" id="KW-1185">Reference proteome</keyword>
<dbReference type="GO" id="GO:0071555">
    <property type="term" value="P:cell wall organization"/>
    <property type="evidence" value="ECO:0007669"/>
    <property type="project" value="UniProtKB-KW"/>
</dbReference>
<evidence type="ECO:0000256" key="4">
    <source>
        <dbReference type="ARBA" id="ARBA00022801"/>
    </source>
</evidence>
<keyword evidence="6" id="KW-0326">Glycosidase</keyword>
<name>A0A6A5Y6W8_9PLEO</name>